<dbReference type="RefSeq" id="WP_110997604.1">
    <property type="nucleotide sequence ID" value="NZ_QKTW01000006.1"/>
</dbReference>
<feature type="transmembrane region" description="Helical" evidence="1">
    <location>
        <begin position="355"/>
        <end position="374"/>
    </location>
</feature>
<dbReference type="OrthoDB" id="2137478at2"/>
<organism evidence="2 3">
    <name type="scientific">Taibaiella soli</name>
    <dbReference type="NCBI Taxonomy" id="1649169"/>
    <lineage>
        <taxon>Bacteria</taxon>
        <taxon>Pseudomonadati</taxon>
        <taxon>Bacteroidota</taxon>
        <taxon>Chitinophagia</taxon>
        <taxon>Chitinophagales</taxon>
        <taxon>Chitinophagaceae</taxon>
        <taxon>Taibaiella</taxon>
    </lineage>
</organism>
<protein>
    <recommendedName>
        <fullName evidence="4">Glycosyltransferase RgtA/B/C/D-like domain-containing protein</fullName>
    </recommendedName>
</protein>
<dbReference type="AlphaFoldDB" id="A0A2W2B2D3"/>
<evidence type="ECO:0000313" key="3">
    <source>
        <dbReference type="Proteomes" id="UP000248745"/>
    </source>
</evidence>
<evidence type="ECO:0000256" key="1">
    <source>
        <dbReference type="SAM" id="Phobius"/>
    </source>
</evidence>
<name>A0A2W2B2D3_9BACT</name>
<gene>
    <name evidence="2" type="ORF">DN068_04000</name>
</gene>
<feature type="transmembrane region" description="Helical" evidence="1">
    <location>
        <begin position="149"/>
        <end position="169"/>
    </location>
</feature>
<feature type="transmembrane region" description="Helical" evidence="1">
    <location>
        <begin position="72"/>
        <end position="90"/>
    </location>
</feature>
<comment type="caution">
    <text evidence="2">The sequence shown here is derived from an EMBL/GenBank/DDBJ whole genome shotgun (WGS) entry which is preliminary data.</text>
</comment>
<evidence type="ECO:0000313" key="2">
    <source>
        <dbReference type="EMBL" id="PZF74188.1"/>
    </source>
</evidence>
<feature type="transmembrane region" description="Helical" evidence="1">
    <location>
        <begin position="122"/>
        <end position="137"/>
    </location>
</feature>
<dbReference type="EMBL" id="QKTW01000006">
    <property type="protein sequence ID" value="PZF74188.1"/>
    <property type="molecule type" value="Genomic_DNA"/>
</dbReference>
<feature type="transmembrane region" description="Helical" evidence="1">
    <location>
        <begin position="411"/>
        <end position="432"/>
    </location>
</feature>
<sequence>MKQKIIGNWPVLLCVLLFGVNVFACYPGFISPDTIDQYHQALTGVYDDWHPPVMALLWHCFMFVQKGTGPMLLFQLAMLWTACAILMSCFRNNVIKLFVLLFCCSPIVQNFAGYIVKDVHMAFSWLLAISIILRAIVQERKLSKPEVVAVLVLLLYGTWVRINALPGVLPLLYLLVRQQFPLLKEIKKAGLSVAGCLALLVIMSGVQNLVIKPEATHPENKLFLQDLSGIFVHTNQNVFPDFMYDPDANFDTAYIRTHFTTATFDDIWARNMIVDGDSVAVLKHSWQKAVKENFPLYLRNRYDGFLYFLRIKNRPNVKLTYYWFFATPNQFQFAVRHNGLLDAMERSVKLQANFIYMKPWFWLLVNVLLFPLAFRMKRGKMQLPFLMLLISSLFYLLPQFFIYQIDTDFRYFYWNCVAVSLAAILLVNGQWAKVKDETSKVKNA</sequence>
<proteinExistence type="predicted"/>
<evidence type="ECO:0008006" key="4">
    <source>
        <dbReference type="Google" id="ProtNLM"/>
    </source>
</evidence>
<dbReference type="Proteomes" id="UP000248745">
    <property type="component" value="Unassembled WGS sequence"/>
</dbReference>
<feature type="transmembrane region" description="Helical" evidence="1">
    <location>
        <begin position="189"/>
        <end position="211"/>
    </location>
</feature>
<keyword evidence="1" id="KW-1133">Transmembrane helix</keyword>
<keyword evidence="1" id="KW-0812">Transmembrane</keyword>
<keyword evidence="1" id="KW-0472">Membrane</keyword>
<reference evidence="2 3" key="1">
    <citation type="submission" date="2018-06" db="EMBL/GenBank/DDBJ databases">
        <title>Mucibacter soli gen. nov., sp. nov., a new member of the family Chitinophagaceae producing mucin.</title>
        <authorList>
            <person name="Kim M.-K."/>
            <person name="Park S."/>
            <person name="Kim T.-S."/>
            <person name="Joung Y."/>
            <person name="Han J.-H."/>
            <person name="Kim S.B."/>
        </authorList>
    </citation>
    <scope>NUCLEOTIDE SEQUENCE [LARGE SCALE GENOMIC DNA]</scope>
    <source>
        <strain evidence="2 3">R1-15</strain>
    </source>
</reference>
<feature type="transmembrane region" description="Helical" evidence="1">
    <location>
        <begin position="97"/>
        <end position="116"/>
    </location>
</feature>
<accession>A0A2W2B2D3</accession>
<keyword evidence="3" id="KW-1185">Reference proteome</keyword>
<feature type="transmembrane region" description="Helical" evidence="1">
    <location>
        <begin position="386"/>
        <end position="405"/>
    </location>
</feature>